<reference evidence="2 3" key="1">
    <citation type="submission" date="2019-01" db="EMBL/GenBank/DDBJ databases">
        <authorList>
            <person name="Chen W.-M."/>
        </authorList>
    </citation>
    <scope>NUCLEOTIDE SEQUENCE [LARGE SCALE GENOMIC DNA]</scope>
    <source>
        <strain evidence="2 3">KYPC3</strain>
    </source>
</reference>
<dbReference type="OrthoDB" id="5296088at2"/>
<dbReference type="RefSeq" id="WP_127700135.1">
    <property type="nucleotide sequence ID" value="NZ_SACS01000017.1"/>
</dbReference>
<dbReference type="EMBL" id="SACS01000017">
    <property type="protein sequence ID" value="RVU34537.1"/>
    <property type="molecule type" value="Genomic_DNA"/>
</dbReference>
<gene>
    <name evidence="2" type="ORF">EOE67_14935</name>
</gene>
<dbReference type="AlphaFoldDB" id="A0A437QJ11"/>
<accession>A0A437QJ11</accession>
<keyword evidence="3" id="KW-1185">Reference proteome</keyword>
<sequence length="279" mass="29881">MRNLGIILLLTQLTACSQLCDCQPAKTTGTNQSATENTATSTIAEEMQAESAAAAENSPQVGSSGLEVVNTRPMQEATPVNSTNEPSQFDQLLADPNAKPIMQLTAGRLQRRVLPSEAGQVFAPEQPASPYPQLQHSRKELLDYAAQAAFKLAGFDALRGAKVGVTSFVEFDPTLRQTTAVGNQFAEAMVSLLPQYGVDVIEYKLTRGITIGPAGDLALSRDVKELQDNVGMDYILTGTVVATKRGLQIHSRVVSVSQHKVIAATSTLIPHLVLQQIQP</sequence>
<dbReference type="Proteomes" id="UP000283077">
    <property type="component" value="Unassembled WGS sequence"/>
</dbReference>
<organism evidence="2 3">
    <name type="scientific">Rheinheimera riviphila</name>
    <dbReference type="NCBI Taxonomy" id="1834037"/>
    <lineage>
        <taxon>Bacteria</taxon>
        <taxon>Pseudomonadati</taxon>
        <taxon>Pseudomonadota</taxon>
        <taxon>Gammaproteobacteria</taxon>
        <taxon>Chromatiales</taxon>
        <taxon>Chromatiaceae</taxon>
        <taxon>Rheinheimera</taxon>
    </lineage>
</organism>
<comment type="caution">
    <text evidence="2">The sequence shown here is derived from an EMBL/GenBank/DDBJ whole genome shotgun (WGS) entry which is preliminary data.</text>
</comment>
<feature type="domain" description="FlgO" evidence="1">
    <location>
        <begin position="160"/>
        <end position="272"/>
    </location>
</feature>
<evidence type="ECO:0000259" key="1">
    <source>
        <dbReference type="Pfam" id="PF17680"/>
    </source>
</evidence>
<protein>
    <recommendedName>
        <fullName evidence="1">FlgO domain-containing protein</fullName>
    </recommendedName>
</protein>
<proteinExistence type="predicted"/>
<name>A0A437QJ11_9GAMM</name>
<dbReference type="Pfam" id="PF17680">
    <property type="entry name" value="FlgO"/>
    <property type="match status" value="1"/>
</dbReference>
<dbReference type="InterPro" id="IPR041215">
    <property type="entry name" value="FlgO_dom"/>
</dbReference>
<evidence type="ECO:0000313" key="3">
    <source>
        <dbReference type="Proteomes" id="UP000283077"/>
    </source>
</evidence>
<evidence type="ECO:0000313" key="2">
    <source>
        <dbReference type="EMBL" id="RVU34537.1"/>
    </source>
</evidence>